<dbReference type="Pfam" id="PF04012">
    <property type="entry name" value="PspA_IM30"/>
    <property type="match status" value="1"/>
</dbReference>
<gene>
    <name evidence="3" type="ORF">ACFO3J_14360</name>
</gene>
<sequence length="238" mass="26424">MSKQTVLGRVAQLAKANVDALLDQAEDPQKMIDQLIRDYRETITAAEEAVTATVRNLRLMQQDHAEDVGAAAEWGTQARSASRKADALRIADRGAEGDRFDTLARIALSRQFQCEKEAKIAEPSIVAQTELVTTLKSGLDKMKRKLDRLQTARDELVTRSRSGTPRDQLLDALKSIDVLDPAGELNRFEEKMRREEARVAGKHAPAASTLDGWFERLDPQSDTAEVEERLARLKSGTA</sequence>
<keyword evidence="2" id="KW-0175">Coiled coil</keyword>
<dbReference type="InterPro" id="IPR007157">
    <property type="entry name" value="PspA_VIPP1"/>
</dbReference>
<dbReference type="EMBL" id="JBHSBB010000010">
    <property type="protein sequence ID" value="MFC4032663.1"/>
    <property type="molecule type" value="Genomic_DNA"/>
</dbReference>
<proteinExistence type="inferred from homology"/>
<accession>A0ABV8HKX8</accession>
<protein>
    <submittedName>
        <fullName evidence="3">PspA/IM30 family protein</fullName>
    </submittedName>
</protein>
<dbReference type="PANTHER" id="PTHR31088:SF6">
    <property type="entry name" value="PHAGE SHOCK PROTEIN A"/>
    <property type="match status" value="1"/>
</dbReference>
<evidence type="ECO:0000256" key="2">
    <source>
        <dbReference type="SAM" id="Coils"/>
    </source>
</evidence>
<comment type="similarity">
    <text evidence="1">Belongs to the PspA/Vipp/IM30 family.</text>
</comment>
<evidence type="ECO:0000256" key="1">
    <source>
        <dbReference type="ARBA" id="ARBA00043985"/>
    </source>
</evidence>
<dbReference type="PANTHER" id="PTHR31088">
    <property type="entry name" value="MEMBRANE-ASSOCIATED PROTEIN VIPP1, CHLOROPLASTIC"/>
    <property type="match status" value="1"/>
</dbReference>
<name>A0ABV8HKX8_9ACTN</name>
<dbReference type="Proteomes" id="UP001595765">
    <property type="component" value="Unassembled WGS sequence"/>
</dbReference>
<keyword evidence="4" id="KW-1185">Reference proteome</keyword>
<feature type="coiled-coil region" evidence="2">
    <location>
        <begin position="132"/>
        <end position="159"/>
    </location>
</feature>
<comment type="caution">
    <text evidence="3">The sequence shown here is derived from an EMBL/GenBank/DDBJ whole genome shotgun (WGS) entry which is preliminary data.</text>
</comment>
<organism evidence="3 4">
    <name type="scientific">Streptomyces polygonati</name>
    <dbReference type="NCBI Taxonomy" id="1617087"/>
    <lineage>
        <taxon>Bacteria</taxon>
        <taxon>Bacillati</taxon>
        <taxon>Actinomycetota</taxon>
        <taxon>Actinomycetes</taxon>
        <taxon>Kitasatosporales</taxon>
        <taxon>Streptomycetaceae</taxon>
        <taxon>Streptomyces</taxon>
    </lineage>
</organism>
<evidence type="ECO:0000313" key="3">
    <source>
        <dbReference type="EMBL" id="MFC4032663.1"/>
    </source>
</evidence>
<dbReference type="RefSeq" id="WP_386429766.1">
    <property type="nucleotide sequence ID" value="NZ_JBHSBB010000010.1"/>
</dbReference>
<evidence type="ECO:0000313" key="4">
    <source>
        <dbReference type="Proteomes" id="UP001595765"/>
    </source>
</evidence>
<reference evidence="4" key="1">
    <citation type="journal article" date="2019" name="Int. J. Syst. Evol. Microbiol.">
        <title>The Global Catalogue of Microorganisms (GCM) 10K type strain sequencing project: providing services to taxonomists for standard genome sequencing and annotation.</title>
        <authorList>
            <consortium name="The Broad Institute Genomics Platform"/>
            <consortium name="The Broad Institute Genome Sequencing Center for Infectious Disease"/>
            <person name="Wu L."/>
            <person name="Ma J."/>
        </authorList>
    </citation>
    <scope>NUCLEOTIDE SEQUENCE [LARGE SCALE GENOMIC DNA]</scope>
    <source>
        <strain evidence="4">CGMCC 4.7237</strain>
    </source>
</reference>